<dbReference type="Pfam" id="PF13602">
    <property type="entry name" value="ADH_zinc_N_2"/>
    <property type="match status" value="1"/>
</dbReference>
<sequence length="307" mass="32618">MKAIQVAEYGQIERLELIELEELVPNDDQVLIDVAGSGINPIDWKILSGAMKEFIPMSFPYTPGVEVAGTIAAVGKNIHEYALGDEVFGFIGIGGGYATQALATPDRLAHKPDGLSLLHAGGIPAAALTAWQALHEHAEIKPGQTVVIHGAAGGVGSFAVQLARLAGAHVVATGSARNRDYLRSLGAHQFIDYTAQQFENLVSNVDTVIDLVGGDTQDRSWTVIKRGGALVSPVSTPNAQKAREYGVVSKNFATRSDGRQLAEIAKLFAEKKLHAEVEVVPLSSAAEALMLSRGGHIRGKLVFDVNR</sequence>
<dbReference type="InterPro" id="IPR052733">
    <property type="entry name" value="Chloroplast_QOR"/>
</dbReference>
<evidence type="ECO:0000313" key="3">
    <source>
        <dbReference type="Proteomes" id="UP000077242"/>
    </source>
</evidence>
<dbReference type="InterPro" id="IPR013154">
    <property type="entry name" value="ADH-like_N"/>
</dbReference>
<dbReference type="PANTHER" id="PTHR44013:SF1">
    <property type="entry name" value="ZINC-TYPE ALCOHOL DEHYDROGENASE-LIKE PROTEIN C16A3.02C"/>
    <property type="match status" value="1"/>
</dbReference>
<feature type="domain" description="Enoyl reductase (ER)" evidence="1">
    <location>
        <begin position="10"/>
        <end position="303"/>
    </location>
</feature>
<accession>A0AAP7FI46</accession>
<dbReference type="Gene3D" id="3.40.50.720">
    <property type="entry name" value="NAD(P)-binding Rossmann-like Domain"/>
    <property type="match status" value="1"/>
</dbReference>
<dbReference type="PANTHER" id="PTHR44013">
    <property type="entry name" value="ZINC-TYPE ALCOHOL DEHYDROGENASE-LIKE PROTEIN C16A3.02C"/>
    <property type="match status" value="1"/>
</dbReference>
<reference evidence="3" key="1">
    <citation type="submission" date="2016-02" db="EMBL/GenBank/DDBJ databases">
        <title>Dietzia cinnamea strain CD11_5 genome sequencing and assembly.</title>
        <authorList>
            <person name="Kaur G."/>
            <person name="Nair G.R."/>
            <person name="Mayilraj S."/>
        </authorList>
    </citation>
    <scope>NUCLEOTIDE SEQUENCE [LARGE SCALE GENOMIC DNA]</scope>
    <source>
        <strain evidence="3">CD10_2</strain>
    </source>
</reference>
<dbReference type="Gene3D" id="3.90.180.10">
    <property type="entry name" value="Medium-chain alcohol dehydrogenases, catalytic domain"/>
    <property type="match status" value="1"/>
</dbReference>
<comment type="caution">
    <text evidence="2">The sequence shown here is derived from an EMBL/GenBank/DDBJ whole genome shotgun (WGS) entry which is preliminary data.</text>
</comment>
<dbReference type="Proteomes" id="UP000077242">
    <property type="component" value="Unassembled WGS sequence"/>
</dbReference>
<dbReference type="GeneID" id="49868423"/>
<dbReference type="InterPro" id="IPR036291">
    <property type="entry name" value="NAD(P)-bd_dom_sf"/>
</dbReference>
<proteinExistence type="predicted"/>
<dbReference type="SMART" id="SM00829">
    <property type="entry name" value="PKS_ER"/>
    <property type="match status" value="1"/>
</dbReference>
<evidence type="ECO:0000259" key="1">
    <source>
        <dbReference type="SMART" id="SM00829"/>
    </source>
</evidence>
<dbReference type="GO" id="GO:0016491">
    <property type="term" value="F:oxidoreductase activity"/>
    <property type="evidence" value="ECO:0007669"/>
    <property type="project" value="InterPro"/>
</dbReference>
<dbReference type="SUPFAM" id="SSF51735">
    <property type="entry name" value="NAD(P)-binding Rossmann-fold domains"/>
    <property type="match status" value="1"/>
</dbReference>
<dbReference type="RefSeq" id="WP_016714341.1">
    <property type="nucleotide sequence ID" value="NZ_CP022562.1"/>
</dbReference>
<dbReference type="CDD" id="cd05289">
    <property type="entry name" value="MDR_like_2"/>
    <property type="match status" value="1"/>
</dbReference>
<protein>
    <submittedName>
        <fullName evidence="2">Oxidoreductase</fullName>
    </submittedName>
</protein>
<dbReference type="Pfam" id="PF08240">
    <property type="entry name" value="ADH_N"/>
    <property type="match status" value="1"/>
</dbReference>
<dbReference type="InterPro" id="IPR011032">
    <property type="entry name" value="GroES-like_sf"/>
</dbReference>
<dbReference type="InterPro" id="IPR020843">
    <property type="entry name" value="ER"/>
</dbReference>
<dbReference type="AlphaFoldDB" id="A0AAP7FI46"/>
<name>A0AAP7FI46_9PSED</name>
<gene>
    <name evidence="2" type="ORF">AYJ70_13055</name>
</gene>
<dbReference type="SUPFAM" id="SSF50129">
    <property type="entry name" value="GroES-like"/>
    <property type="match status" value="1"/>
</dbReference>
<dbReference type="EMBL" id="LSTU01000064">
    <property type="protein sequence ID" value="OAH44644.1"/>
    <property type="molecule type" value="Genomic_DNA"/>
</dbReference>
<evidence type="ECO:0000313" key="2">
    <source>
        <dbReference type="EMBL" id="OAH44644.1"/>
    </source>
</evidence>
<organism evidence="2 3">
    <name type="scientific">Pseudomonas monteilii</name>
    <dbReference type="NCBI Taxonomy" id="76759"/>
    <lineage>
        <taxon>Bacteria</taxon>
        <taxon>Pseudomonadati</taxon>
        <taxon>Pseudomonadota</taxon>
        <taxon>Gammaproteobacteria</taxon>
        <taxon>Pseudomonadales</taxon>
        <taxon>Pseudomonadaceae</taxon>
        <taxon>Pseudomonas</taxon>
    </lineage>
</organism>